<protein>
    <submittedName>
        <fullName evidence="1">Uncharacterized protein</fullName>
    </submittedName>
</protein>
<evidence type="ECO:0000313" key="1">
    <source>
        <dbReference type="EMBL" id="KAJ9657717.1"/>
    </source>
</evidence>
<sequence length="675" mass="76945">MVQSKSLCVDCQLLSYDQDRIVEIKAYKGRGKDRYYLIPLQYEFNDEFPTLPRLATSAKNGCSMCSFIRDALQIYFLTNPTLASLTQSESRKRENDPNAAYETLQLVLSEYHPVQTHRWLRDPMKMSPFFILGEIRVSTVQSFPDTKPLTSKSLRMIQDWISICISPGSDEHEKCPKNQKAVGPRRLIDVMSGDTIRLVEADSMNVQYVILSYCWGQSTAMKSARTIESNITQRLNGFAMSQLPQTLRDSITITRALCIPYIWIDAVCIVQDSGEWATEGSRMMTYYENSYLTIVPVVCTSADQSFLGPRPRWVSQRVTGAWADKPEKQLVFSYPQWNHVEMETDRSIWASRGWTFQERLLSTRTLYFGRNGVRFECRGASWVDINPDKVYEGRVTAFLPSSNALVCSSAEWTGVDKIRSMWYQLLTEYIERELTFESDRLLAISGVAQKVGILLDGTDEYIAGFWKNDLCHGLCWTAWKGMPAKPQPRWASERTPLFPSWSWCSMNKPVTWNDWTGAIACAELVDMVESPCLGKNLGTTQCTKLMLTSWVFPADLLESKLPDGLVINIQLDKESDYAVKFKATTALMAIVLLVYLDDCAEEEWTAAPTSTAHEVIGLLLEPTGQYHGKYMEHKRLGFFEVVIDMQVDSILDYSNTTAPFFYERVYASKHTIALI</sequence>
<name>A0ACC3A9W2_9EURO</name>
<dbReference type="EMBL" id="JAPDRQ010000060">
    <property type="protein sequence ID" value="KAJ9657717.1"/>
    <property type="molecule type" value="Genomic_DNA"/>
</dbReference>
<reference evidence="1" key="1">
    <citation type="submission" date="2022-10" db="EMBL/GenBank/DDBJ databases">
        <title>Culturing micro-colonial fungi from biological soil crusts in the Mojave desert and describing Neophaeococcomyces mojavensis, and introducing the new genera and species Taxawa tesnikishii.</title>
        <authorList>
            <person name="Kurbessoian T."/>
            <person name="Stajich J.E."/>
        </authorList>
    </citation>
    <scope>NUCLEOTIDE SEQUENCE</scope>
    <source>
        <strain evidence="1">JES_112</strain>
    </source>
</reference>
<gene>
    <name evidence="1" type="ORF">H2198_004132</name>
</gene>
<accession>A0ACC3A9W2</accession>
<organism evidence="1 2">
    <name type="scientific">Neophaeococcomyces mojaviensis</name>
    <dbReference type="NCBI Taxonomy" id="3383035"/>
    <lineage>
        <taxon>Eukaryota</taxon>
        <taxon>Fungi</taxon>
        <taxon>Dikarya</taxon>
        <taxon>Ascomycota</taxon>
        <taxon>Pezizomycotina</taxon>
        <taxon>Eurotiomycetes</taxon>
        <taxon>Chaetothyriomycetidae</taxon>
        <taxon>Chaetothyriales</taxon>
        <taxon>Chaetothyriales incertae sedis</taxon>
        <taxon>Neophaeococcomyces</taxon>
    </lineage>
</organism>
<dbReference type="Proteomes" id="UP001172386">
    <property type="component" value="Unassembled WGS sequence"/>
</dbReference>
<keyword evidence="2" id="KW-1185">Reference proteome</keyword>
<evidence type="ECO:0000313" key="2">
    <source>
        <dbReference type="Proteomes" id="UP001172386"/>
    </source>
</evidence>
<comment type="caution">
    <text evidence="1">The sequence shown here is derived from an EMBL/GenBank/DDBJ whole genome shotgun (WGS) entry which is preliminary data.</text>
</comment>
<proteinExistence type="predicted"/>